<proteinExistence type="predicted"/>
<dbReference type="InterPro" id="IPR013651">
    <property type="entry name" value="ATP-grasp_RimK-type"/>
</dbReference>
<dbReference type="GO" id="GO:0009432">
    <property type="term" value="P:SOS response"/>
    <property type="evidence" value="ECO:0007669"/>
    <property type="project" value="TreeGrafter"/>
</dbReference>
<organism evidence="3 4">
    <name type="scientific">Streptosporangium subroseum</name>
    <dbReference type="NCBI Taxonomy" id="106412"/>
    <lineage>
        <taxon>Bacteria</taxon>
        <taxon>Bacillati</taxon>
        <taxon>Actinomycetota</taxon>
        <taxon>Actinomycetes</taxon>
        <taxon>Streptosporangiales</taxon>
        <taxon>Streptosporangiaceae</taxon>
        <taxon>Streptosporangium</taxon>
    </lineage>
</organism>
<feature type="domain" description="ATP-grasp" evidence="2">
    <location>
        <begin position="133"/>
        <end position="323"/>
    </location>
</feature>
<dbReference type="GO" id="GO:0005737">
    <property type="term" value="C:cytoplasm"/>
    <property type="evidence" value="ECO:0007669"/>
    <property type="project" value="TreeGrafter"/>
</dbReference>
<dbReference type="AlphaFoldDB" id="A0A239P679"/>
<sequence length="339" mass="38061">MSGEILVLTRPDDTHALHVGELLTQRGADVVFFDPEDYPAKAVIDVSYEPSGRVRRTLRTHSHRVDLDGLTAVWTRRPQSPVCHPKVAELVARAHLERELAVFTGDLWDQLDCRMVPGSREVIKVAGRKPSQLALAGRLGFELPPTLISNDPDEFLDFYSRHDGRIITKPLHMPWAPRDGGESVSRLSELVSPRDIGYADAIRFAPIIIQAYVPKRVELRVTVVGDRVFAAEIHSQESNHTRFDWRRYDAAMTRHAVHELPPETAERCVHLVRRLGLVYGAIDLILTPDGRYVFLEINPNGQWLWIEETTGLPISEALCDVLYGGASIPKEVHDAGSRA</sequence>
<protein>
    <submittedName>
        <fullName evidence="3">RimK-like ATP-grasp domain-containing protein</fullName>
    </submittedName>
</protein>
<dbReference type="PANTHER" id="PTHR21621:SF0">
    <property type="entry name" value="BETA-CITRYLGLUTAMATE SYNTHASE B-RELATED"/>
    <property type="match status" value="1"/>
</dbReference>
<evidence type="ECO:0000313" key="3">
    <source>
        <dbReference type="EMBL" id="SNT62164.1"/>
    </source>
</evidence>
<dbReference type="RefSeq" id="WP_089213277.1">
    <property type="nucleotide sequence ID" value="NZ_FZOD01000088.1"/>
</dbReference>
<dbReference type="EMBL" id="FZOD01000088">
    <property type="protein sequence ID" value="SNT62164.1"/>
    <property type="molecule type" value="Genomic_DNA"/>
</dbReference>
<dbReference type="OrthoDB" id="9794735at2"/>
<evidence type="ECO:0000256" key="1">
    <source>
        <dbReference type="PROSITE-ProRule" id="PRU00409"/>
    </source>
</evidence>
<dbReference type="PROSITE" id="PS50975">
    <property type="entry name" value="ATP_GRASP"/>
    <property type="match status" value="1"/>
</dbReference>
<dbReference type="InterPro" id="IPR048936">
    <property type="entry name" value="MvdD-like_ATPgrasp"/>
</dbReference>
<dbReference type="GO" id="GO:0005524">
    <property type="term" value="F:ATP binding"/>
    <property type="evidence" value="ECO:0007669"/>
    <property type="project" value="UniProtKB-UniRule"/>
</dbReference>
<keyword evidence="1" id="KW-0067">ATP-binding</keyword>
<dbReference type="Gene3D" id="3.30.470.20">
    <property type="entry name" value="ATP-grasp fold, B domain"/>
    <property type="match status" value="1"/>
</dbReference>
<gene>
    <name evidence="3" type="ORF">SAMN05216276_108821</name>
</gene>
<keyword evidence="4" id="KW-1185">Reference proteome</keyword>
<accession>A0A239P679</accession>
<evidence type="ECO:0000259" key="2">
    <source>
        <dbReference type="PROSITE" id="PS50975"/>
    </source>
</evidence>
<keyword evidence="1" id="KW-0547">Nucleotide-binding</keyword>
<dbReference type="Proteomes" id="UP000198282">
    <property type="component" value="Unassembled WGS sequence"/>
</dbReference>
<dbReference type="Pfam" id="PF21068">
    <property type="entry name" value="ATPgraspMvdD"/>
    <property type="match status" value="1"/>
</dbReference>
<dbReference type="InterPro" id="IPR011761">
    <property type="entry name" value="ATP-grasp"/>
</dbReference>
<evidence type="ECO:0000313" key="4">
    <source>
        <dbReference type="Proteomes" id="UP000198282"/>
    </source>
</evidence>
<dbReference type="GO" id="GO:0046872">
    <property type="term" value="F:metal ion binding"/>
    <property type="evidence" value="ECO:0007669"/>
    <property type="project" value="InterPro"/>
</dbReference>
<dbReference type="PANTHER" id="PTHR21621">
    <property type="entry name" value="RIBOSOMAL PROTEIN S6 MODIFICATION PROTEIN"/>
    <property type="match status" value="1"/>
</dbReference>
<dbReference type="SUPFAM" id="SSF56059">
    <property type="entry name" value="Glutathione synthetase ATP-binding domain-like"/>
    <property type="match status" value="1"/>
</dbReference>
<dbReference type="Pfam" id="PF08443">
    <property type="entry name" value="RimK"/>
    <property type="match status" value="1"/>
</dbReference>
<reference evidence="3 4" key="1">
    <citation type="submission" date="2017-06" db="EMBL/GenBank/DDBJ databases">
        <authorList>
            <person name="Kim H.J."/>
            <person name="Triplett B.A."/>
        </authorList>
    </citation>
    <scope>NUCLEOTIDE SEQUENCE [LARGE SCALE GENOMIC DNA]</scope>
    <source>
        <strain evidence="3 4">CGMCC 4.2132</strain>
    </source>
</reference>
<dbReference type="GO" id="GO:0018169">
    <property type="term" value="F:ribosomal S6-glutamic acid ligase activity"/>
    <property type="evidence" value="ECO:0007669"/>
    <property type="project" value="TreeGrafter"/>
</dbReference>
<name>A0A239P679_9ACTN</name>